<reference evidence="1 2" key="1">
    <citation type="submission" date="2006-02" db="EMBL/GenBank/DDBJ databases">
        <authorList>
            <person name="Amann R."/>
            <person name="Ferriera S."/>
            <person name="Johnson J."/>
            <person name="Kravitz S."/>
            <person name="Halpern A."/>
            <person name="Remington K."/>
            <person name="Beeson K."/>
            <person name="Tran B."/>
            <person name="Rogers Y.-H."/>
            <person name="Friedman R."/>
            <person name="Venter J.C."/>
        </authorList>
    </citation>
    <scope>NUCLEOTIDE SEQUENCE [LARGE SCALE GENOMIC DNA]</scope>
    <source>
        <strain evidence="1 2">DSM 3645</strain>
    </source>
</reference>
<gene>
    <name evidence="1" type="ORF">DSM3645_11057</name>
</gene>
<dbReference type="Proteomes" id="UP000004358">
    <property type="component" value="Unassembled WGS sequence"/>
</dbReference>
<proteinExistence type="predicted"/>
<evidence type="ECO:0000313" key="1">
    <source>
        <dbReference type="EMBL" id="EAQ80379.1"/>
    </source>
</evidence>
<organism evidence="1 2">
    <name type="scientific">Blastopirellula marina DSM 3645</name>
    <dbReference type="NCBI Taxonomy" id="314230"/>
    <lineage>
        <taxon>Bacteria</taxon>
        <taxon>Pseudomonadati</taxon>
        <taxon>Planctomycetota</taxon>
        <taxon>Planctomycetia</taxon>
        <taxon>Pirellulales</taxon>
        <taxon>Pirellulaceae</taxon>
        <taxon>Blastopirellula</taxon>
    </lineage>
</organism>
<dbReference type="EMBL" id="AANZ01000009">
    <property type="protein sequence ID" value="EAQ80379.1"/>
    <property type="molecule type" value="Genomic_DNA"/>
</dbReference>
<dbReference type="AlphaFoldDB" id="A3ZSV4"/>
<comment type="caution">
    <text evidence="1">The sequence shown here is derived from an EMBL/GenBank/DDBJ whole genome shotgun (WGS) entry which is preliminary data.</text>
</comment>
<protein>
    <submittedName>
        <fullName evidence="1">Uncharacterized protein</fullName>
    </submittedName>
</protein>
<evidence type="ECO:0000313" key="2">
    <source>
        <dbReference type="Proteomes" id="UP000004358"/>
    </source>
</evidence>
<name>A3ZSV4_9BACT</name>
<accession>A3ZSV4</accession>
<dbReference type="HOGENOM" id="CLU_3180802_0_0_0"/>
<sequence length="46" mass="5685">MQEGNEFQIALLWIASQSRAKQLQWRYLHPLRRDYQQLHARFLETN</sequence>